<dbReference type="EMBL" id="CP002683">
    <property type="protein sequence ID" value="AEH44024.1"/>
    <property type="molecule type" value="Genomic_DNA"/>
</dbReference>
<dbReference type="Pfam" id="PF13174">
    <property type="entry name" value="TPR_6"/>
    <property type="match status" value="1"/>
</dbReference>
<name>F8A8X7_THEID</name>
<dbReference type="Proteomes" id="UP000006793">
    <property type="component" value="Chromosome"/>
</dbReference>
<dbReference type="HOGENOM" id="CLU_116182_0_0_0"/>
<dbReference type="PROSITE" id="PS50005">
    <property type="entry name" value="TPR"/>
    <property type="match status" value="1"/>
</dbReference>
<dbReference type="RefSeq" id="WP_013906771.1">
    <property type="nucleotide sequence ID" value="NC_015681.1"/>
</dbReference>
<dbReference type="STRING" id="667014.Thein_0139"/>
<evidence type="ECO:0000256" key="4">
    <source>
        <dbReference type="SAM" id="SignalP"/>
    </source>
</evidence>
<feature type="repeat" description="TPR" evidence="3">
    <location>
        <begin position="58"/>
        <end position="91"/>
    </location>
</feature>
<feature type="signal peptide" evidence="4">
    <location>
        <begin position="1"/>
        <end position="21"/>
    </location>
</feature>
<dbReference type="AlphaFoldDB" id="F8A8X7"/>
<gene>
    <name evidence="5" type="ordered locus">Thein_0139</name>
</gene>
<organism evidence="5 6">
    <name type="scientific">Thermodesulfatator indicus (strain DSM 15286 / JCM 11887 / CIR29812)</name>
    <dbReference type="NCBI Taxonomy" id="667014"/>
    <lineage>
        <taxon>Bacteria</taxon>
        <taxon>Pseudomonadati</taxon>
        <taxon>Thermodesulfobacteriota</taxon>
        <taxon>Thermodesulfobacteria</taxon>
        <taxon>Thermodesulfobacteriales</taxon>
        <taxon>Thermodesulfatatoraceae</taxon>
        <taxon>Thermodesulfatator</taxon>
    </lineage>
</organism>
<dbReference type="PANTHER" id="PTHR45586">
    <property type="entry name" value="TPR REPEAT-CONTAINING PROTEIN PA4667"/>
    <property type="match status" value="1"/>
</dbReference>
<dbReference type="InterPro" id="IPR051012">
    <property type="entry name" value="CellSynth/LPSAsmb/PSIAsmb"/>
</dbReference>
<feature type="chain" id="PRO_5003367193" evidence="4">
    <location>
        <begin position="22"/>
        <end position="202"/>
    </location>
</feature>
<reference evidence="5 6" key="2">
    <citation type="journal article" date="2012" name="Stand. Genomic Sci.">
        <title>Complete genome sequence of the thermophilic sulfate-reducing ocean bacterium Thermodesulfatator indicus type strain (CIR29812(T)).</title>
        <authorList>
            <person name="Anderson I."/>
            <person name="Saunders E."/>
            <person name="Lapidus A."/>
            <person name="Nolan M."/>
            <person name="Lucas S."/>
            <person name="Tice H."/>
            <person name="Del Rio T.G."/>
            <person name="Cheng J.F."/>
            <person name="Han C."/>
            <person name="Tapia R."/>
            <person name="Goodwin L.A."/>
            <person name="Pitluck S."/>
            <person name="Liolios K."/>
            <person name="Mavromatis K."/>
            <person name="Pagani I."/>
            <person name="Ivanova N."/>
            <person name="Mikhailova N."/>
            <person name="Pati A."/>
            <person name="Chen A."/>
            <person name="Palaniappan K."/>
            <person name="Land M."/>
            <person name="Hauser L."/>
            <person name="Jeffries C.D."/>
            <person name="Chang Y.J."/>
            <person name="Brambilla E.M."/>
            <person name="Rohde M."/>
            <person name="Spring S."/>
            <person name="Goker M."/>
            <person name="Detter J.C."/>
            <person name="Woyke T."/>
            <person name="Bristow J."/>
            <person name="Eisen J.A."/>
            <person name="Markowitz V."/>
            <person name="Hugenholtz P."/>
            <person name="Kyrpides N.C."/>
            <person name="Klenk H.P."/>
        </authorList>
    </citation>
    <scope>NUCLEOTIDE SEQUENCE [LARGE SCALE GENOMIC DNA]</scope>
    <source>
        <strain evidence="6">DSM 15286 / JCM 11887 / CIR29812</strain>
    </source>
</reference>
<accession>F8A8X7</accession>
<proteinExistence type="predicted"/>
<keyword evidence="1" id="KW-0677">Repeat</keyword>
<evidence type="ECO:0000313" key="6">
    <source>
        <dbReference type="Proteomes" id="UP000006793"/>
    </source>
</evidence>
<dbReference type="InParanoid" id="F8A8X7"/>
<reference evidence="6" key="1">
    <citation type="submission" date="2011-04" db="EMBL/GenBank/DDBJ databases">
        <title>The complete genome of Thermodesulfatator indicus DSM 15286.</title>
        <authorList>
            <person name="Lucas S."/>
            <person name="Copeland A."/>
            <person name="Lapidus A."/>
            <person name="Bruce D."/>
            <person name="Goodwin L."/>
            <person name="Pitluck S."/>
            <person name="Peters L."/>
            <person name="Kyrpides N."/>
            <person name="Mavromatis K."/>
            <person name="Pagani I."/>
            <person name="Ivanova N."/>
            <person name="Saunders L."/>
            <person name="Detter J.C."/>
            <person name="Tapia R."/>
            <person name="Han C."/>
            <person name="Land M."/>
            <person name="Hauser L."/>
            <person name="Markowitz V."/>
            <person name="Cheng J.-F."/>
            <person name="Hugenholtz P."/>
            <person name="Woyke T."/>
            <person name="Wu D."/>
            <person name="Spring S."/>
            <person name="Schroeder M."/>
            <person name="Brambilla E."/>
            <person name="Klenk H.-P."/>
            <person name="Eisen J.A."/>
        </authorList>
    </citation>
    <scope>NUCLEOTIDE SEQUENCE [LARGE SCALE GENOMIC DNA]</scope>
    <source>
        <strain evidence="6">DSM 15286 / JCM 11887 / CIR29812</strain>
    </source>
</reference>
<evidence type="ECO:0000256" key="1">
    <source>
        <dbReference type="ARBA" id="ARBA00022737"/>
    </source>
</evidence>
<dbReference type="Pfam" id="PF00515">
    <property type="entry name" value="TPR_1"/>
    <property type="match status" value="1"/>
</dbReference>
<dbReference type="eggNOG" id="COG0457">
    <property type="taxonomic scope" value="Bacteria"/>
</dbReference>
<evidence type="ECO:0000313" key="5">
    <source>
        <dbReference type="EMBL" id="AEH44024.1"/>
    </source>
</evidence>
<dbReference type="PaxDb" id="667014-Thein_0139"/>
<dbReference type="KEGG" id="tid:Thein_0139"/>
<dbReference type="Gene3D" id="1.25.40.10">
    <property type="entry name" value="Tetratricopeptide repeat domain"/>
    <property type="match status" value="1"/>
</dbReference>
<dbReference type="PANTHER" id="PTHR45586:SF1">
    <property type="entry name" value="LIPOPOLYSACCHARIDE ASSEMBLY PROTEIN B"/>
    <property type="match status" value="1"/>
</dbReference>
<keyword evidence="4" id="KW-0732">Signal</keyword>
<evidence type="ECO:0000256" key="2">
    <source>
        <dbReference type="ARBA" id="ARBA00022803"/>
    </source>
</evidence>
<sequence>MKKVLFTLVLTFFLMGSSALALNVQQAFRDSYRYEKMASYQDAIDALLPVYQKYPKFYLVNLRLGWLYYLAGKYRNSIDYYEKALSIKPSSFEALLGLSLPYMAQKNWPKVEELMRRLIREDTYNYYGNLRLAIALRLQNKADHAERVMRKMLQRYPTSVLFLVELGQDLWWQGKQNEARRVFRQVLLLSPENIVAKNYLKK</sequence>
<dbReference type="InterPro" id="IPR011990">
    <property type="entry name" value="TPR-like_helical_dom_sf"/>
</dbReference>
<protein>
    <submittedName>
        <fullName evidence="5">Tetratricopeptide TPR_1 repeat-containing protein</fullName>
    </submittedName>
</protein>
<dbReference type="InterPro" id="IPR019734">
    <property type="entry name" value="TPR_rpt"/>
</dbReference>
<keyword evidence="6" id="KW-1185">Reference proteome</keyword>
<keyword evidence="2 3" id="KW-0802">TPR repeat</keyword>
<dbReference type="SUPFAM" id="SSF48452">
    <property type="entry name" value="TPR-like"/>
    <property type="match status" value="1"/>
</dbReference>
<evidence type="ECO:0000256" key="3">
    <source>
        <dbReference type="PROSITE-ProRule" id="PRU00339"/>
    </source>
</evidence>
<dbReference type="OrthoDB" id="9784011at2"/>
<dbReference type="SMART" id="SM00028">
    <property type="entry name" value="TPR"/>
    <property type="match status" value="2"/>
</dbReference>